<dbReference type="InterPro" id="IPR032640">
    <property type="entry name" value="AMPK1_CBM"/>
</dbReference>
<organism evidence="5 6">
    <name type="scientific">Gossypium anomalum</name>
    <dbReference type="NCBI Taxonomy" id="47600"/>
    <lineage>
        <taxon>Eukaryota</taxon>
        <taxon>Viridiplantae</taxon>
        <taxon>Streptophyta</taxon>
        <taxon>Embryophyta</taxon>
        <taxon>Tracheophyta</taxon>
        <taxon>Spermatophyta</taxon>
        <taxon>Magnoliopsida</taxon>
        <taxon>eudicotyledons</taxon>
        <taxon>Gunneridae</taxon>
        <taxon>Pentapetalae</taxon>
        <taxon>rosids</taxon>
        <taxon>malvids</taxon>
        <taxon>Malvales</taxon>
        <taxon>Malvaceae</taxon>
        <taxon>Malvoideae</taxon>
        <taxon>Gossypium</taxon>
    </lineage>
</organism>
<gene>
    <name evidence="5" type="ORF">CXB51_006216</name>
</gene>
<proteinExistence type="predicted"/>
<feature type="domain" description="CBS" evidence="4">
    <location>
        <begin position="455"/>
        <end position="508"/>
    </location>
</feature>
<feature type="domain" description="CBS" evidence="4">
    <location>
        <begin position="374"/>
        <end position="433"/>
    </location>
</feature>
<feature type="domain" description="CBS" evidence="4">
    <location>
        <begin position="189"/>
        <end position="251"/>
    </location>
</feature>
<dbReference type="CDD" id="cd02859">
    <property type="entry name" value="E_set_AMPKbeta_like_N"/>
    <property type="match status" value="1"/>
</dbReference>
<dbReference type="InterPro" id="IPR013783">
    <property type="entry name" value="Ig-like_fold"/>
</dbReference>
<protein>
    <recommendedName>
        <fullName evidence="4">CBS domain-containing protein</fullName>
    </recommendedName>
</protein>
<dbReference type="InterPro" id="IPR050511">
    <property type="entry name" value="AMPK_gamma/SDS23_families"/>
</dbReference>
<dbReference type="Proteomes" id="UP000701853">
    <property type="component" value="Chromosome 3"/>
</dbReference>
<evidence type="ECO:0000256" key="1">
    <source>
        <dbReference type="ARBA" id="ARBA00022737"/>
    </source>
</evidence>
<evidence type="ECO:0000256" key="3">
    <source>
        <dbReference type="PROSITE-ProRule" id="PRU00703"/>
    </source>
</evidence>
<comment type="caution">
    <text evidence="5">The sequence shown here is derived from an EMBL/GenBank/DDBJ whole genome shotgun (WGS) entry which is preliminary data.</text>
</comment>
<evidence type="ECO:0000313" key="6">
    <source>
        <dbReference type="Proteomes" id="UP000701853"/>
    </source>
</evidence>
<dbReference type="EMBL" id="JAHUZN010000003">
    <property type="protein sequence ID" value="KAG8499614.1"/>
    <property type="molecule type" value="Genomic_DNA"/>
</dbReference>
<dbReference type="FunFam" id="2.60.40.10:FF:001860">
    <property type="entry name" value="Sucrose nonfermenting 4-like protein"/>
    <property type="match status" value="1"/>
</dbReference>
<dbReference type="OrthoDB" id="531008at2759"/>
<keyword evidence="6" id="KW-1185">Reference proteome</keyword>
<sequence>MFGSERNPARDASRVSTAGMVLLPIQFTWPHGGDDVSISGSFNGWTELVRMSQVEGCPNVFKAVCAVPHGSHEYKFFVDGEWRHDEQQPHRNGEYGIVNTFDTLPVPAEVSQHQIPAVILNQTIPRTSEEDLRASRYQISAFLAAHTVYELLPESGKVWLHSYRLSFTIHTYICMFNSDQAYYFHFANLDRSALQVVALAVDLPVKQAFHILAEQGIPVAPLWDFYKGKFVGVISASDFILILRQLGNHGSTLTEEELETHTISAWKEGKARRNGQVDGHGRPIPRHLIFAGPRDNLKDVALKFLQNGVATIPVIHSSLEDGSFPQLLHLASLSGILKCICRYFKHCSGSFPMLQLPIYAIPLGTWVPRIGESSSRSFAMLRPTSSLSSALNMLVQARVSSIPIVDDNDSLLDIYSRSDITALAKGRAYTHNLNEMTVYQALQLGQDSNSPYEPRTQRFQMCLHTDSLLKVMEQLANPGVRRLVIVEAGSNRVEGIISLSDVFRFLLG</sequence>
<dbReference type="SMART" id="SM00116">
    <property type="entry name" value="CBS"/>
    <property type="match status" value="3"/>
</dbReference>
<dbReference type="Gene3D" id="2.60.40.10">
    <property type="entry name" value="Immunoglobulins"/>
    <property type="match status" value="1"/>
</dbReference>
<keyword evidence="2 3" id="KW-0129">CBS domain</keyword>
<accession>A0A8J6D8J5</accession>
<dbReference type="PANTHER" id="PTHR13780">
    <property type="entry name" value="AMP-ACTIVATED PROTEIN KINASE, GAMMA REGULATORY SUBUNIT"/>
    <property type="match status" value="1"/>
</dbReference>
<dbReference type="AlphaFoldDB" id="A0A8J6D8J5"/>
<dbReference type="PANTHER" id="PTHR13780:SF112">
    <property type="entry name" value="CBS DOMAIN-CONTAINING PROTEIN"/>
    <property type="match status" value="1"/>
</dbReference>
<dbReference type="InterPro" id="IPR046342">
    <property type="entry name" value="CBS_dom_sf"/>
</dbReference>
<dbReference type="Pfam" id="PF16561">
    <property type="entry name" value="AMPK1_CBM"/>
    <property type="match status" value="1"/>
</dbReference>
<dbReference type="PROSITE" id="PS51371">
    <property type="entry name" value="CBS"/>
    <property type="match status" value="3"/>
</dbReference>
<dbReference type="GO" id="GO:0009507">
    <property type="term" value="C:chloroplast"/>
    <property type="evidence" value="ECO:0007669"/>
    <property type="project" value="UniProtKB-ARBA"/>
</dbReference>
<name>A0A8J6D8J5_9ROSI</name>
<evidence type="ECO:0000256" key="2">
    <source>
        <dbReference type="ARBA" id="ARBA00023122"/>
    </source>
</evidence>
<dbReference type="InterPro" id="IPR000644">
    <property type="entry name" value="CBS_dom"/>
</dbReference>
<reference evidence="5 6" key="1">
    <citation type="journal article" date="2021" name="bioRxiv">
        <title>The Gossypium anomalum genome as a resource for cotton improvement and evolutionary analysis of hybrid incompatibility.</title>
        <authorList>
            <person name="Grover C.E."/>
            <person name="Yuan D."/>
            <person name="Arick M.A."/>
            <person name="Miller E.R."/>
            <person name="Hu G."/>
            <person name="Peterson D.G."/>
            <person name="Wendel J.F."/>
            <person name="Udall J.A."/>
        </authorList>
    </citation>
    <scope>NUCLEOTIDE SEQUENCE [LARGE SCALE GENOMIC DNA]</scope>
    <source>
        <strain evidence="5">JFW-Udall</strain>
        <tissue evidence="5">Leaf</tissue>
    </source>
</reference>
<evidence type="ECO:0000313" key="5">
    <source>
        <dbReference type="EMBL" id="KAG8499614.1"/>
    </source>
</evidence>
<dbReference type="Gene3D" id="3.10.580.10">
    <property type="entry name" value="CBS-domain"/>
    <property type="match status" value="2"/>
</dbReference>
<dbReference type="SUPFAM" id="SSF81296">
    <property type="entry name" value="E set domains"/>
    <property type="match status" value="1"/>
</dbReference>
<dbReference type="Pfam" id="PF00571">
    <property type="entry name" value="CBS"/>
    <property type="match status" value="3"/>
</dbReference>
<dbReference type="SUPFAM" id="SSF54631">
    <property type="entry name" value="CBS-domain pair"/>
    <property type="match status" value="2"/>
</dbReference>
<dbReference type="InterPro" id="IPR014756">
    <property type="entry name" value="Ig_E-set"/>
</dbReference>
<evidence type="ECO:0000259" key="4">
    <source>
        <dbReference type="PROSITE" id="PS51371"/>
    </source>
</evidence>
<keyword evidence="1" id="KW-0677">Repeat</keyword>